<keyword evidence="9" id="KW-0472">Membrane</keyword>
<dbReference type="PANTHER" id="PTHR43289:SF6">
    <property type="entry name" value="SERINE_THREONINE-PROTEIN KINASE NEKL-3"/>
    <property type="match status" value="1"/>
</dbReference>
<feature type="compositionally biased region" description="Low complexity" evidence="8">
    <location>
        <begin position="19"/>
        <end position="31"/>
    </location>
</feature>
<dbReference type="Pfam" id="PF00069">
    <property type="entry name" value="Pkinase"/>
    <property type="match status" value="1"/>
</dbReference>
<dbReference type="InterPro" id="IPR011009">
    <property type="entry name" value="Kinase-like_dom_sf"/>
</dbReference>
<dbReference type="SMART" id="SM00220">
    <property type="entry name" value="S_TKc"/>
    <property type="match status" value="1"/>
</dbReference>
<keyword evidence="5" id="KW-0067">ATP-binding</keyword>
<evidence type="ECO:0000256" key="6">
    <source>
        <dbReference type="ARBA" id="ARBA00047899"/>
    </source>
</evidence>
<dbReference type="CDD" id="cd06577">
    <property type="entry name" value="PASTA_pknB"/>
    <property type="match status" value="2"/>
</dbReference>
<feature type="region of interest" description="Disordered" evidence="8">
    <location>
        <begin position="1"/>
        <end position="31"/>
    </location>
</feature>
<keyword evidence="9" id="KW-0812">Transmembrane</keyword>
<feature type="domain" description="PASTA" evidence="11">
    <location>
        <begin position="471"/>
        <end position="538"/>
    </location>
</feature>
<comment type="catalytic activity">
    <reaction evidence="6">
        <text>L-threonyl-[protein] + ATP = O-phospho-L-threonyl-[protein] + ADP + H(+)</text>
        <dbReference type="Rhea" id="RHEA:46608"/>
        <dbReference type="Rhea" id="RHEA-COMP:11060"/>
        <dbReference type="Rhea" id="RHEA-COMP:11605"/>
        <dbReference type="ChEBI" id="CHEBI:15378"/>
        <dbReference type="ChEBI" id="CHEBI:30013"/>
        <dbReference type="ChEBI" id="CHEBI:30616"/>
        <dbReference type="ChEBI" id="CHEBI:61977"/>
        <dbReference type="ChEBI" id="CHEBI:456216"/>
        <dbReference type="EC" id="2.7.11.1"/>
    </reaction>
</comment>
<keyword evidence="4 12" id="KW-0418">Kinase</keyword>
<evidence type="ECO:0000256" key="3">
    <source>
        <dbReference type="ARBA" id="ARBA00022741"/>
    </source>
</evidence>
<dbReference type="OrthoDB" id="9788659at2"/>
<dbReference type="CDD" id="cd14014">
    <property type="entry name" value="STKc_PknB_like"/>
    <property type="match status" value="1"/>
</dbReference>
<keyword evidence="1" id="KW-0808">Transferase</keyword>
<evidence type="ECO:0000256" key="5">
    <source>
        <dbReference type="ARBA" id="ARBA00022840"/>
    </source>
</evidence>
<dbReference type="Proteomes" id="UP000237684">
    <property type="component" value="Unassembled WGS sequence"/>
</dbReference>
<sequence length="666" mass="71380">MLATGRNDRSGAQGRGKNGRNSISGAGSRGAGSRFEVLGRAGEGTLWIVYRVKERATGQVWALKALKGAFNRHPRFPAALLSCCEKWCGLDHPHIDSPREIGQEDGTLFFTSQWLSGGSLEMRLVRALSRDEILKVLGACADALAWLHERDLTHGDLRPRQLLFDAAGQLKLSDAGIAGAFAAAGLALADVQPDAAWYLAPERTQGAALAPPADLYALGVVLYRMLAGRVPFDGPSPLSIALRHRSDTPLPPSHFNPRCPADLEAIALLLLEKDAARRISAAALLQKLQTLDSAAGEAIIAPGASAISAPLPVSSPVAALVDEEVSDVAPRQVLSPVVTVAAAAVPAVAALQDDIVLDRETLRKRHKRRELWGALSALLCLFLAIGAFGGMFYGAYYEWVKALPREVRVPEYIGLGKDDAIQKLAKAGLTLRVGRETYDAKKPEGTVVSGVPESGRRVRAHREVTVTISQGEAPVTMYDFSELPLDKARQIISQHAMRLGPVVEQFHDSVPRGSICGQYPEADTPFRRSEPITLIVSRGKQPTEIDATKGELPPEDSAPVISDPSAASPNVPVPFEETPRGNPSGANTPGTSVTQAALIRVQTPADSGPQLVRLIVRDDDGERVVYSKTQPAGAKISQRVRVRHARGAKSVVRVYVGDSLIKSEEF</sequence>
<dbReference type="PANTHER" id="PTHR43289">
    <property type="entry name" value="MITOGEN-ACTIVATED PROTEIN KINASE KINASE KINASE 20-RELATED"/>
    <property type="match status" value="1"/>
</dbReference>
<evidence type="ECO:0000256" key="2">
    <source>
        <dbReference type="ARBA" id="ARBA00022737"/>
    </source>
</evidence>
<dbReference type="AlphaFoldDB" id="A0A2S8SXB7"/>
<evidence type="ECO:0000256" key="7">
    <source>
        <dbReference type="ARBA" id="ARBA00048679"/>
    </source>
</evidence>
<protein>
    <submittedName>
        <fullName evidence="12">Serine/threonine protein kinase</fullName>
    </submittedName>
</protein>
<evidence type="ECO:0000256" key="9">
    <source>
        <dbReference type="SAM" id="Phobius"/>
    </source>
</evidence>
<comment type="catalytic activity">
    <reaction evidence="7">
        <text>L-seryl-[protein] + ATP = O-phospho-L-seryl-[protein] + ADP + H(+)</text>
        <dbReference type="Rhea" id="RHEA:17989"/>
        <dbReference type="Rhea" id="RHEA-COMP:9863"/>
        <dbReference type="Rhea" id="RHEA-COMP:11604"/>
        <dbReference type="ChEBI" id="CHEBI:15378"/>
        <dbReference type="ChEBI" id="CHEBI:29999"/>
        <dbReference type="ChEBI" id="CHEBI:30616"/>
        <dbReference type="ChEBI" id="CHEBI:83421"/>
        <dbReference type="ChEBI" id="CHEBI:456216"/>
        <dbReference type="EC" id="2.7.11.1"/>
    </reaction>
</comment>
<feature type="domain" description="Protein kinase" evidence="10">
    <location>
        <begin position="35"/>
        <end position="291"/>
    </location>
</feature>
<evidence type="ECO:0000256" key="4">
    <source>
        <dbReference type="ARBA" id="ARBA00022777"/>
    </source>
</evidence>
<dbReference type="Pfam" id="PF03793">
    <property type="entry name" value="PASTA"/>
    <property type="match status" value="2"/>
</dbReference>
<dbReference type="InterPro" id="IPR005543">
    <property type="entry name" value="PASTA_dom"/>
</dbReference>
<evidence type="ECO:0000256" key="8">
    <source>
        <dbReference type="SAM" id="MobiDB-lite"/>
    </source>
</evidence>
<evidence type="ECO:0000259" key="11">
    <source>
        <dbReference type="PROSITE" id="PS51178"/>
    </source>
</evidence>
<keyword evidence="9" id="KW-1133">Transmembrane helix</keyword>
<name>A0A2S8SXB7_9BACT</name>
<feature type="transmembrane region" description="Helical" evidence="9">
    <location>
        <begin position="371"/>
        <end position="396"/>
    </location>
</feature>
<dbReference type="SMART" id="SM00740">
    <property type="entry name" value="PASTA"/>
    <property type="match status" value="2"/>
</dbReference>
<comment type="caution">
    <text evidence="12">The sequence shown here is derived from an EMBL/GenBank/DDBJ whole genome shotgun (WGS) entry which is preliminary data.</text>
</comment>
<dbReference type="FunCoup" id="A0A2S8SXB7">
    <property type="interactions" value="31"/>
</dbReference>
<dbReference type="InParanoid" id="A0A2S8SXB7"/>
<dbReference type="Gene3D" id="1.10.510.10">
    <property type="entry name" value="Transferase(Phosphotransferase) domain 1"/>
    <property type="match status" value="1"/>
</dbReference>
<gene>
    <name evidence="12" type="ORF">B1R32_101187</name>
</gene>
<dbReference type="Gene3D" id="3.30.10.20">
    <property type="match status" value="2"/>
</dbReference>
<keyword evidence="3" id="KW-0547">Nucleotide-binding</keyword>
<dbReference type="Gene3D" id="3.30.200.20">
    <property type="entry name" value="Phosphorylase Kinase, domain 1"/>
    <property type="match status" value="1"/>
</dbReference>
<feature type="region of interest" description="Disordered" evidence="8">
    <location>
        <begin position="537"/>
        <end position="591"/>
    </location>
</feature>
<organism evidence="12 13">
    <name type="scientific">Abditibacterium utsteinense</name>
    <dbReference type="NCBI Taxonomy" id="1960156"/>
    <lineage>
        <taxon>Bacteria</taxon>
        <taxon>Pseudomonadati</taxon>
        <taxon>Abditibacteriota</taxon>
        <taxon>Abditibacteriia</taxon>
        <taxon>Abditibacteriales</taxon>
        <taxon>Abditibacteriaceae</taxon>
        <taxon>Abditibacterium</taxon>
    </lineage>
</organism>
<evidence type="ECO:0000313" key="12">
    <source>
        <dbReference type="EMBL" id="PQV65445.1"/>
    </source>
</evidence>
<dbReference type="PROSITE" id="PS50011">
    <property type="entry name" value="PROTEIN_KINASE_DOM"/>
    <property type="match status" value="1"/>
</dbReference>
<dbReference type="SUPFAM" id="SSF56112">
    <property type="entry name" value="Protein kinase-like (PK-like)"/>
    <property type="match status" value="1"/>
</dbReference>
<dbReference type="GO" id="GO:0004674">
    <property type="term" value="F:protein serine/threonine kinase activity"/>
    <property type="evidence" value="ECO:0007669"/>
    <property type="project" value="UniProtKB-KW"/>
</dbReference>
<keyword evidence="12" id="KW-0723">Serine/threonine-protein kinase</keyword>
<keyword evidence="13" id="KW-1185">Reference proteome</keyword>
<evidence type="ECO:0000259" key="10">
    <source>
        <dbReference type="PROSITE" id="PS50011"/>
    </source>
</evidence>
<proteinExistence type="predicted"/>
<dbReference type="RefSeq" id="WP_105482180.1">
    <property type="nucleotide sequence ID" value="NZ_NIGF01000001.1"/>
</dbReference>
<evidence type="ECO:0000313" key="13">
    <source>
        <dbReference type="Proteomes" id="UP000237684"/>
    </source>
</evidence>
<accession>A0A2S8SXB7</accession>
<keyword evidence="2" id="KW-0677">Repeat</keyword>
<dbReference type="EMBL" id="NIGF01000001">
    <property type="protein sequence ID" value="PQV65445.1"/>
    <property type="molecule type" value="Genomic_DNA"/>
</dbReference>
<feature type="domain" description="PASTA" evidence="11">
    <location>
        <begin position="403"/>
        <end position="470"/>
    </location>
</feature>
<dbReference type="PROSITE" id="PS51178">
    <property type="entry name" value="PASTA"/>
    <property type="match status" value="2"/>
</dbReference>
<evidence type="ECO:0000256" key="1">
    <source>
        <dbReference type="ARBA" id="ARBA00022679"/>
    </source>
</evidence>
<dbReference type="InterPro" id="IPR000719">
    <property type="entry name" value="Prot_kinase_dom"/>
</dbReference>
<dbReference type="GO" id="GO:0005524">
    <property type="term" value="F:ATP binding"/>
    <property type="evidence" value="ECO:0007669"/>
    <property type="project" value="UniProtKB-KW"/>
</dbReference>
<reference evidence="12 13" key="1">
    <citation type="journal article" date="2018" name="Syst. Appl. Microbiol.">
        <title>Abditibacterium utsteinense sp. nov., the first cultivated member of candidate phylum FBP, isolated from ice-free Antarctic soil samples.</title>
        <authorList>
            <person name="Tahon G."/>
            <person name="Tytgat B."/>
            <person name="Lebbe L."/>
            <person name="Carlier A."/>
            <person name="Willems A."/>
        </authorList>
    </citation>
    <scope>NUCLEOTIDE SEQUENCE [LARGE SCALE GENOMIC DNA]</scope>
    <source>
        <strain evidence="12 13">LMG 29911</strain>
    </source>
</reference>